<protein>
    <recommendedName>
        <fullName evidence="4">ATP-binding protein</fullName>
    </recommendedName>
</protein>
<dbReference type="EMBL" id="CP002917">
    <property type="protein sequence ID" value="AEK37029.1"/>
    <property type="molecule type" value="Genomic_DNA"/>
</dbReference>
<reference evidence="2 3" key="1">
    <citation type="journal article" date="2011" name="BMC Genomics">
        <title>Complete genome sequence of Corynebacterium variabile DSM 44702 isolated from the surface of smear-ripened cheeses and insights into cheese ripening and flavor generation.</title>
        <authorList>
            <person name="Schroeder J."/>
            <person name="Maus I."/>
            <person name="Trost E."/>
            <person name="Tauch A."/>
        </authorList>
    </citation>
    <scope>NUCLEOTIDE SEQUENCE [LARGE SCALE GENOMIC DNA]</scope>
    <source>
        <strain evidence="3">DSM 44702 / JCM 12073 / NCIMB 30131</strain>
    </source>
</reference>
<dbReference type="NCBIfam" id="NF033438">
    <property type="entry name" value="BREX_BrxD"/>
    <property type="match status" value="1"/>
</dbReference>
<name>G0HEP3_CORVD</name>
<dbReference type="STRING" id="858619.CVAR_1677"/>
<dbReference type="InterPro" id="IPR027417">
    <property type="entry name" value="P-loop_NTPase"/>
</dbReference>
<gene>
    <name evidence="2" type="ordered locus">CVAR_1677</name>
</gene>
<dbReference type="HOGENOM" id="CLU_050343_0_0_11"/>
<evidence type="ECO:0000256" key="1">
    <source>
        <dbReference type="SAM" id="MobiDB-lite"/>
    </source>
</evidence>
<dbReference type="AlphaFoldDB" id="G0HEP3"/>
<dbReference type="Pfam" id="PF10923">
    <property type="entry name" value="BrxC_BrxD"/>
    <property type="match status" value="1"/>
</dbReference>
<evidence type="ECO:0000313" key="2">
    <source>
        <dbReference type="EMBL" id="AEK37029.1"/>
    </source>
</evidence>
<dbReference type="InterPro" id="IPR021228">
    <property type="entry name" value="BrxD"/>
</dbReference>
<organism evidence="2 3">
    <name type="scientific">Corynebacterium variabile (strain DSM 44702 / CIP 107183 / JCM 12073 / NCIMB 30131)</name>
    <name type="common">Corynebacterium mooreparkense</name>
    <dbReference type="NCBI Taxonomy" id="858619"/>
    <lineage>
        <taxon>Bacteria</taxon>
        <taxon>Bacillati</taxon>
        <taxon>Actinomycetota</taxon>
        <taxon>Actinomycetes</taxon>
        <taxon>Mycobacteriales</taxon>
        <taxon>Corynebacteriaceae</taxon>
        <taxon>Corynebacterium</taxon>
    </lineage>
</organism>
<sequence length="449" mass="49402">MGRHSDAPLTGTTSTDQRHGLSPVRRRNILQALRRGTVPSDGLDQLAVGLGHLEPVIEDELSAVAGGAGMFKAIRGEYGSGKTFASRWIEQLALEQDFAVAEVQISETDTPLHKLETVYRRTTEELRTTASPTRAFRDVLDAWLATVDMDAEAAGRDRDELIEERLSSVAQVAPVFPLALRGYLRAVEEDDTEIADGLAAWLGGQGNVSAAVKRYAGIKGELDKFTATGFLRGLIEILRGAGQSGLLLVLDEVETLQRMRTDTREKSLNALRQWLDEISNDRYPGLYLLITGTTAFFEGGQGVKRLQPLYDRLRVDFSGDPRWDNPRAVQIRLQSFDHARLVEAGCRVRDLFVDGLAAEEAERVASAVSDDYVASLADAVAGELGGRIGVAPRIFLRTVVDVLDRVELHADFDPRENYNIKVEVSATSNTGRERIPRNTVNDPDSIDFT</sequence>
<feature type="region of interest" description="Disordered" evidence="1">
    <location>
        <begin position="429"/>
        <end position="449"/>
    </location>
</feature>
<dbReference type="Proteomes" id="UP000006659">
    <property type="component" value="Chromosome"/>
</dbReference>
<dbReference type="KEGG" id="cva:CVAR_1677"/>
<feature type="region of interest" description="Disordered" evidence="1">
    <location>
        <begin position="1"/>
        <end position="22"/>
    </location>
</feature>
<dbReference type="SUPFAM" id="SSF52540">
    <property type="entry name" value="P-loop containing nucleoside triphosphate hydrolases"/>
    <property type="match status" value="1"/>
</dbReference>
<evidence type="ECO:0008006" key="4">
    <source>
        <dbReference type="Google" id="ProtNLM"/>
    </source>
</evidence>
<dbReference type="RefSeq" id="WP_014010194.1">
    <property type="nucleotide sequence ID" value="NC_015859.1"/>
</dbReference>
<evidence type="ECO:0000313" key="3">
    <source>
        <dbReference type="Proteomes" id="UP000006659"/>
    </source>
</evidence>
<proteinExistence type="predicted"/>
<dbReference type="eggNOG" id="COG1474">
    <property type="taxonomic scope" value="Bacteria"/>
</dbReference>
<feature type="compositionally biased region" description="Polar residues" evidence="1">
    <location>
        <begin position="438"/>
        <end position="449"/>
    </location>
</feature>
<accession>G0HEP3</accession>